<evidence type="ECO:0000259" key="6">
    <source>
        <dbReference type="Pfam" id="PF13734"/>
    </source>
</evidence>
<dbReference type="EMBL" id="VSSQ01000049">
    <property type="protein sequence ID" value="MPL69836.1"/>
    <property type="molecule type" value="Genomic_DNA"/>
</dbReference>
<evidence type="ECO:0000256" key="1">
    <source>
        <dbReference type="ARBA" id="ARBA00009693"/>
    </source>
</evidence>
<dbReference type="PRINTS" id="PR00797">
    <property type="entry name" value="STREPTOPAIN"/>
</dbReference>
<dbReference type="Pfam" id="PF19190">
    <property type="entry name" value="BACON_2"/>
    <property type="match status" value="1"/>
</dbReference>
<dbReference type="InterPro" id="IPR025896">
    <property type="entry name" value="Spi_Prtas-inh"/>
</dbReference>
<evidence type="ECO:0000256" key="4">
    <source>
        <dbReference type="ARBA" id="ARBA00022801"/>
    </source>
</evidence>
<sequence>MKRILTLVLALLTVAVFANPVDKKTAEQVAVNYYVHYAPASITDYSVSGTIENANDGITTIYTFTFTSGGFVMVAADDASIPVLGYSHSGTLDAEVYNPAAQAWIENYSREIAAITASRMDNSATRPLWDNILNKNMEREIMDVNPLVTTTWDQGCYYNAQCPVESGAGFGSCGRAWTGCVATTMAVLMKYHSFPTNGVGYHSYMHPTYGMQSADFGATTYNYAAMPNNVTTANAAVATLMYHAGVSVNMQYGASGSGAYSEDVPFSLVNYFNFAPTAELKSKTNYPLMADWYTLLRTELDAARPVYYAGSSTASGGHAWICDGYRMSDNKFHFNWGWSGSYNGYFAIGSLNPGGNNFNDDNRVIIGVMPGDNPVSWIIQNSGFTSPSRGINYVHAVNENVAWAAAYDGSGTGSTINEFTRTINGGATWTTGQIMGGTTYGIGNICGISDNIAYVALYNGVGNQNNTCGIYKTSNGGATWTQLPGALQGSASFANNVYFWNEQEGMCHGDVKDNYFEIYTTSNGGTTWQRVPAANITNGTPLSGEGGWTSCIEVTGNTVLFGTNKGRVFISDDKGLTWRVSNANITAASNGGINVIAFKDPMNGIVAQTTAPVQVRRTTNGGETWENITPAGAFLTNDINYVPGTENTYVSTGAATGATGISYSHDGGSTWTLFGGTGSKQFLAADFFSSSVGYAGGFNENQYNSGMYRMIGDLATTIAGPQIAVNPSSISATVLIDETATSALTISNNGDEDLTWSIAIDPGTAAWLSVNETSGTTAAGGNTELTVTMDATGLSAMTYNATLVITNNSATATVNVPVQLTVTSSVTLDPPTNLQAAASGSNVHLTWNAPGGGTGTVEELIYDNELPTGAYSYVGYAMSTHMSPQGPCQVLKLKYYVTLEGGDGAYDAEVYGWTGSAPSTTLLHSVSANAVEEGWMEIDITAANLMVTGDFVVGFGSINETTFVGYDAALNNGRSWDYDHAGTWEAWNEAYLIRAIVQYTDGSIRELSAVPATFNPAVKLALNKTARQNHSVINNQLPIPARNHASRELLGYNVYRNGNMINAATVTELFYDDNGLEPDTYEYHVRALYAEGESANSNAAVAVIQGGSTSGIILDFEDLEDFAITFGEWTGLDVDGGTTYGFDGITFPHAYEPMSYIAFNPAATSPAVSNMEPHGGLRFGACFASVPPAVNNDWMISPKVMLGENPALGFWVKSYTDEYGLETYNIKVSTTDMNPNSFTTIAGPINAPADAWTFVSYDLAAYTGQEVYVAIQCVSNDRFVFMIDDVEITFTTNISKPDAASFNVYPNPTNGLLNITGDSRIENIRLVNFAGQVVYESAVNANEFRFETAGIAQGLYLLNITTEKGIVTRKVSVR</sequence>
<evidence type="ECO:0000313" key="9">
    <source>
        <dbReference type="EMBL" id="MPL69836.1"/>
    </source>
</evidence>
<dbReference type="InterPro" id="IPR026444">
    <property type="entry name" value="Secre_tail"/>
</dbReference>
<dbReference type="CDD" id="cd15482">
    <property type="entry name" value="Sialidase_non-viral"/>
    <property type="match status" value="1"/>
</dbReference>
<dbReference type="InterPro" id="IPR038765">
    <property type="entry name" value="Papain-like_cys_pep_sf"/>
</dbReference>
<reference evidence="9" key="1">
    <citation type="submission" date="2019-08" db="EMBL/GenBank/DDBJ databases">
        <authorList>
            <person name="Kucharzyk K."/>
            <person name="Murdoch R.W."/>
            <person name="Higgins S."/>
            <person name="Loffler F."/>
        </authorList>
    </citation>
    <scope>NUCLEOTIDE SEQUENCE</scope>
</reference>
<comment type="similarity">
    <text evidence="1">Belongs to the peptidase C10 family.</text>
</comment>
<evidence type="ECO:0000259" key="8">
    <source>
        <dbReference type="Pfam" id="PF19190"/>
    </source>
</evidence>
<evidence type="ECO:0000256" key="2">
    <source>
        <dbReference type="ARBA" id="ARBA00022670"/>
    </source>
</evidence>
<keyword evidence="3" id="KW-0732">Signal</keyword>
<dbReference type="InterPro" id="IPR044934">
    <property type="entry name" value="Streptopain_sf"/>
</dbReference>
<gene>
    <name evidence="9" type="ORF">SDC9_15585</name>
</gene>
<proteinExistence type="inferred from homology"/>
<feature type="domain" description="Secretion system C-terminal sorting" evidence="7">
    <location>
        <begin position="1304"/>
        <end position="1373"/>
    </location>
</feature>
<dbReference type="NCBIfam" id="NF038128">
    <property type="entry name" value="choice_anch_J"/>
    <property type="match status" value="1"/>
</dbReference>
<evidence type="ECO:0008006" key="10">
    <source>
        <dbReference type="Google" id="ProtNLM"/>
    </source>
</evidence>
<dbReference type="GO" id="GO:0006508">
    <property type="term" value="P:proteolysis"/>
    <property type="evidence" value="ECO:0007669"/>
    <property type="project" value="UniProtKB-KW"/>
</dbReference>
<dbReference type="Pfam" id="PF13734">
    <property type="entry name" value="Inhibitor_I69"/>
    <property type="match status" value="1"/>
</dbReference>
<dbReference type="InterPro" id="IPR000200">
    <property type="entry name" value="Peptidase_C10"/>
</dbReference>
<comment type="caution">
    <text evidence="9">The sequence shown here is derived from an EMBL/GenBank/DDBJ whole genome shotgun (WGS) entry which is preliminary data.</text>
</comment>
<dbReference type="NCBIfam" id="TIGR04183">
    <property type="entry name" value="Por_Secre_tail"/>
    <property type="match status" value="1"/>
</dbReference>
<dbReference type="Gene3D" id="2.60.40.10">
    <property type="entry name" value="Immunoglobulins"/>
    <property type="match status" value="2"/>
</dbReference>
<evidence type="ECO:0000256" key="3">
    <source>
        <dbReference type="ARBA" id="ARBA00022729"/>
    </source>
</evidence>
<keyword evidence="2" id="KW-0645">Protease</keyword>
<accession>A0A644TS61</accession>
<keyword evidence="5" id="KW-0788">Thiol protease</keyword>
<dbReference type="SUPFAM" id="SSF110296">
    <property type="entry name" value="Oligoxyloglucan reducing end-specific cellobiohydrolase"/>
    <property type="match status" value="1"/>
</dbReference>
<dbReference type="InterPro" id="IPR015943">
    <property type="entry name" value="WD40/YVTN_repeat-like_dom_sf"/>
</dbReference>
<evidence type="ECO:0000256" key="5">
    <source>
        <dbReference type="ARBA" id="ARBA00022807"/>
    </source>
</evidence>
<dbReference type="Pfam" id="PF01640">
    <property type="entry name" value="Peptidase_C10"/>
    <property type="match status" value="1"/>
</dbReference>
<evidence type="ECO:0000259" key="7">
    <source>
        <dbReference type="Pfam" id="PF18962"/>
    </source>
</evidence>
<dbReference type="Gene3D" id="2.130.10.10">
    <property type="entry name" value="YVTN repeat-like/Quinoprotein amine dehydrogenase"/>
    <property type="match status" value="2"/>
</dbReference>
<dbReference type="SUPFAM" id="SSF54001">
    <property type="entry name" value="Cysteine proteinases"/>
    <property type="match status" value="1"/>
</dbReference>
<dbReference type="Gene3D" id="3.90.70.50">
    <property type="entry name" value="Peptidase C10, streptopain"/>
    <property type="match status" value="1"/>
</dbReference>
<feature type="domain" description="Spi protease inhibitor" evidence="6">
    <location>
        <begin position="18"/>
        <end position="112"/>
    </location>
</feature>
<dbReference type="Pfam" id="PF18962">
    <property type="entry name" value="Por_Secre_tail"/>
    <property type="match status" value="1"/>
</dbReference>
<keyword evidence="4" id="KW-0378">Hydrolase</keyword>
<dbReference type="GO" id="GO:0008234">
    <property type="term" value="F:cysteine-type peptidase activity"/>
    <property type="evidence" value="ECO:0007669"/>
    <property type="project" value="UniProtKB-KW"/>
</dbReference>
<name>A0A644TS61_9ZZZZ</name>
<dbReference type="InterPro" id="IPR013783">
    <property type="entry name" value="Ig-like_fold"/>
</dbReference>
<protein>
    <recommendedName>
        <fullName evidence="10">Secretion system C-terminal sorting domain-containing protein</fullName>
    </recommendedName>
</protein>
<organism evidence="9">
    <name type="scientific">bioreactor metagenome</name>
    <dbReference type="NCBI Taxonomy" id="1076179"/>
    <lineage>
        <taxon>unclassified sequences</taxon>
        <taxon>metagenomes</taxon>
        <taxon>ecological metagenomes</taxon>
    </lineage>
</organism>
<dbReference type="InterPro" id="IPR024361">
    <property type="entry name" value="BACON"/>
</dbReference>
<feature type="domain" description="BACON" evidence="8">
    <location>
        <begin position="723"/>
        <end position="816"/>
    </location>
</feature>
<dbReference type="Gene3D" id="2.60.120.200">
    <property type="match status" value="1"/>
</dbReference>